<dbReference type="SUPFAM" id="SSF52980">
    <property type="entry name" value="Restriction endonuclease-like"/>
    <property type="match status" value="1"/>
</dbReference>
<evidence type="ECO:0000313" key="1">
    <source>
        <dbReference type="EMBL" id="PWK17730.1"/>
    </source>
</evidence>
<dbReference type="NCBIfam" id="TIGR04256">
    <property type="entry name" value="GxxExxY"/>
    <property type="match status" value="1"/>
</dbReference>
<dbReference type="EMBL" id="QGGP01000007">
    <property type="protein sequence ID" value="PWK17730.1"/>
    <property type="molecule type" value="Genomic_DNA"/>
</dbReference>
<dbReference type="Proteomes" id="UP000245430">
    <property type="component" value="Unassembled WGS sequence"/>
</dbReference>
<dbReference type="RefSeq" id="WP_109682999.1">
    <property type="nucleotide sequence ID" value="NZ_QGGP01000007.1"/>
</dbReference>
<dbReference type="InterPro" id="IPR026350">
    <property type="entry name" value="GxxExxY"/>
</dbReference>
<dbReference type="AlphaFoldDB" id="A0A316E4B1"/>
<keyword evidence="2" id="KW-1185">Reference proteome</keyword>
<comment type="caution">
    <text evidence="1">The sequence shown here is derived from an EMBL/GenBank/DDBJ whole genome shotgun (WGS) entry which is preliminary data.</text>
</comment>
<evidence type="ECO:0000313" key="2">
    <source>
        <dbReference type="Proteomes" id="UP000245430"/>
    </source>
</evidence>
<dbReference type="Pfam" id="PF13366">
    <property type="entry name" value="PDDEXK_3"/>
    <property type="match status" value="1"/>
</dbReference>
<protein>
    <submittedName>
        <fullName evidence="1">GxxExxY protein</fullName>
    </submittedName>
</protein>
<dbReference type="InterPro" id="IPR011335">
    <property type="entry name" value="Restrct_endonuc-II-like"/>
</dbReference>
<reference evidence="1 2" key="1">
    <citation type="submission" date="2018-05" db="EMBL/GenBank/DDBJ databases">
        <title>Genomic Encyclopedia of Archaeal and Bacterial Type Strains, Phase II (KMG-II): from individual species to whole genera.</title>
        <authorList>
            <person name="Goeker M."/>
        </authorList>
    </citation>
    <scope>NUCLEOTIDE SEQUENCE [LARGE SCALE GENOMIC DNA]</scope>
    <source>
        <strain evidence="1 2">DSM 22637</strain>
    </source>
</reference>
<sequence>MSNILYKEESYSIIGALFDVYNNLGSGFSEIVYKDALEYEFKTLDIPFQREKEFKINYKNIVLPHTFYADFVVFDTIILEIKSVENLNDKHLAQCLNYLKVSNCKLAILVNFHKDLLDHKRIVL</sequence>
<accession>A0A316E4B1</accession>
<name>A0A316E4B1_9FLAO</name>
<organism evidence="1 2">
    <name type="scientific">Xanthomarina spongicola</name>
    <dbReference type="NCBI Taxonomy" id="570520"/>
    <lineage>
        <taxon>Bacteria</taxon>
        <taxon>Pseudomonadati</taxon>
        <taxon>Bacteroidota</taxon>
        <taxon>Flavobacteriia</taxon>
        <taxon>Flavobacteriales</taxon>
        <taxon>Flavobacteriaceae</taxon>
        <taxon>Xanthomarina</taxon>
    </lineage>
</organism>
<proteinExistence type="predicted"/>
<dbReference type="OrthoDB" id="9806869at2"/>
<gene>
    <name evidence="1" type="ORF">LX78_02521</name>
</gene>